<proteinExistence type="predicted"/>
<reference evidence="2 3" key="1">
    <citation type="journal article" date="2016" name="Nat. Commun.">
        <title>Thousands of microbial genomes shed light on interconnected biogeochemical processes in an aquifer system.</title>
        <authorList>
            <person name="Anantharaman K."/>
            <person name="Brown C.T."/>
            <person name="Hug L.A."/>
            <person name="Sharon I."/>
            <person name="Castelle C.J."/>
            <person name="Probst A.J."/>
            <person name="Thomas B.C."/>
            <person name="Singh A."/>
            <person name="Wilkins M.J."/>
            <person name="Karaoz U."/>
            <person name="Brodie E.L."/>
            <person name="Williams K.H."/>
            <person name="Hubbard S.S."/>
            <person name="Banfield J.F."/>
        </authorList>
    </citation>
    <scope>NUCLEOTIDE SEQUENCE [LARGE SCALE GENOMIC DNA]</scope>
</reference>
<evidence type="ECO:0000256" key="1">
    <source>
        <dbReference type="SAM" id="MobiDB-lite"/>
    </source>
</evidence>
<evidence type="ECO:0000313" key="2">
    <source>
        <dbReference type="EMBL" id="OGC51670.1"/>
    </source>
</evidence>
<accession>A0A1F4V3N4</accession>
<dbReference type="Proteomes" id="UP000178771">
    <property type="component" value="Unassembled WGS sequence"/>
</dbReference>
<gene>
    <name evidence="2" type="ORF">A2982_03290</name>
</gene>
<feature type="region of interest" description="Disordered" evidence="1">
    <location>
        <begin position="40"/>
        <end position="60"/>
    </location>
</feature>
<comment type="caution">
    <text evidence="2">The sequence shown here is derived from an EMBL/GenBank/DDBJ whole genome shotgun (WGS) entry which is preliminary data.</text>
</comment>
<dbReference type="AlphaFoldDB" id="A0A1F4V3N4"/>
<evidence type="ECO:0000313" key="3">
    <source>
        <dbReference type="Proteomes" id="UP000178771"/>
    </source>
</evidence>
<organism evidence="2 3">
    <name type="scientific">candidate division WWE3 bacterium RIFCSPLOWO2_01_FULL_39_13</name>
    <dbReference type="NCBI Taxonomy" id="1802624"/>
    <lineage>
        <taxon>Bacteria</taxon>
        <taxon>Katanobacteria</taxon>
    </lineage>
</organism>
<dbReference type="EMBL" id="MEVH01000015">
    <property type="protein sequence ID" value="OGC51670.1"/>
    <property type="molecule type" value="Genomic_DNA"/>
</dbReference>
<protein>
    <submittedName>
        <fullName evidence="2">Uncharacterized protein</fullName>
    </submittedName>
</protein>
<name>A0A1F4V3N4_UNCKA</name>
<sequence length="130" mass="14005">MALDTWHKEGNPTEPLAEILKLLPHRTILFIELTSSHTEADEYADENPLPDDNIKVPTSPEAQDPCILTIPASMICITKDGGLYIYSIDSDGIVVSTAQPGLGGGLRLPFGDIKSIKAAPIVHRISTTAE</sequence>